<sequence>MSDPKPVGLPISCQCGYIRFRTPTPKPLGMAHCHCTECRKQSGSAFGTSAYFPANLFLPLDPDVADRLATCTRPADSGNILHCYFCPRCGVRLFHIAHFPDGRRREIVSVRAGCIEDAEDGTKLDWSGVKHVFMRSAVMKIPPEWEQYDTWPAPANAPVNGSSKQ</sequence>
<reference evidence="6 7" key="1">
    <citation type="journal article" date="2024" name="Commun. Biol.">
        <title>Comparative genomic analysis of thermophilic fungi reveals convergent evolutionary adaptations and gene losses.</title>
        <authorList>
            <person name="Steindorff A.S."/>
            <person name="Aguilar-Pontes M.V."/>
            <person name="Robinson A.J."/>
            <person name="Andreopoulos B."/>
            <person name="LaButti K."/>
            <person name="Kuo A."/>
            <person name="Mondo S."/>
            <person name="Riley R."/>
            <person name="Otillar R."/>
            <person name="Haridas S."/>
            <person name="Lipzen A."/>
            <person name="Grimwood J."/>
            <person name="Schmutz J."/>
            <person name="Clum A."/>
            <person name="Reid I.D."/>
            <person name="Moisan M.C."/>
            <person name="Butler G."/>
            <person name="Nguyen T.T.M."/>
            <person name="Dewar K."/>
            <person name="Conant G."/>
            <person name="Drula E."/>
            <person name="Henrissat B."/>
            <person name="Hansel C."/>
            <person name="Singer S."/>
            <person name="Hutchinson M.I."/>
            <person name="de Vries R.P."/>
            <person name="Natvig D.O."/>
            <person name="Powell A.J."/>
            <person name="Tsang A."/>
            <person name="Grigoriev I.V."/>
        </authorList>
    </citation>
    <scope>NUCLEOTIDE SEQUENCE [LARGE SCALE GENOMIC DNA]</scope>
    <source>
        <strain evidence="6 7">ATCC 24622</strain>
    </source>
</reference>
<proteinExistence type="inferred from homology"/>
<keyword evidence="4" id="KW-0456">Lyase</keyword>
<evidence type="ECO:0000313" key="6">
    <source>
        <dbReference type="EMBL" id="KAL1876175.1"/>
    </source>
</evidence>
<dbReference type="PANTHER" id="PTHR33337:SF3">
    <property type="entry name" value="CENP-V_GFA DOMAIN-CONTAINING PROTEIN"/>
    <property type="match status" value="1"/>
</dbReference>
<gene>
    <name evidence="6" type="ORF">VTK73DRAFT_9613</name>
</gene>
<evidence type="ECO:0000259" key="5">
    <source>
        <dbReference type="PROSITE" id="PS51891"/>
    </source>
</evidence>
<feature type="domain" description="CENP-V/GFA" evidence="5">
    <location>
        <begin position="6"/>
        <end position="125"/>
    </location>
</feature>
<comment type="similarity">
    <text evidence="1">Belongs to the Gfa family.</text>
</comment>
<evidence type="ECO:0000256" key="3">
    <source>
        <dbReference type="ARBA" id="ARBA00022833"/>
    </source>
</evidence>
<dbReference type="EMBL" id="JAZHXJ010000082">
    <property type="protein sequence ID" value="KAL1876175.1"/>
    <property type="molecule type" value="Genomic_DNA"/>
</dbReference>
<dbReference type="PANTHER" id="PTHR33337">
    <property type="entry name" value="GFA DOMAIN-CONTAINING PROTEIN"/>
    <property type="match status" value="1"/>
</dbReference>
<evidence type="ECO:0000313" key="7">
    <source>
        <dbReference type="Proteomes" id="UP001586593"/>
    </source>
</evidence>
<keyword evidence="2" id="KW-0479">Metal-binding</keyword>
<dbReference type="SUPFAM" id="SSF51316">
    <property type="entry name" value="Mss4-like"/>
    <property type="match status" value="1"/>
</dbReference>
<dbReference type="InterPro" id="IPR011057">
    <property type="entry name" value="Mss4-like_sf"/>
</dbReference>
<dbReference type="Pfam" id="PF04828">
    <property type="entry name" value="GFA"/>
    <property type="match status" value="1"/>
</dbReference>
<accession>A0ABR3XJM3</accession>
<evidence type="ECO:0000256" key="1">
    <source>
        <dbReference type="ARBA" id="ARBA00005495"/>
    </source>
</evidence>
<dbReference type="Proteomes" id="UP001586593">
    <property type="component" value="Unassembled WGS sequence"/>
</dbReference>
<protein>
    <recommendedName>
        <fullName evidence="5">CENP-V/GFA domain-containing protein</fullName>
    </recommendedName>
</protein>
<dbReference type="InterPro" id="IPR006913">
    <property type="entry name" value="CENP-V/GFA"/>
</dbReference>
<evidence type="ECO:0000256" key="2">
    <source>
        <dbReference type="ARBA" id="ARBA00022723"/>
    </source>
</evidence>
<keyword evidence="7" id="KW-1185">Reference proteome</keyword>
<evidence type="ECO:0000256" key="4">
    <source>
        <dbReference type="ARBA" id="ARBA00023239"/>
    </source>
</evidence>
<comment type="caution">
    <text evidence="6">The sequence shown here is derived from an EMBL/GenBank/DDBJ whole genome shotgun (WGS) entry which is preliminary data.</text>
</comment>
<organism evidence="6 7">
    <name type="scientific">Phialemonium thermophilum</name>
    <dbReference type="NCBI Taxonomy" id="223376"/>
    <lineage>
        <taxon>Eukaryota</taxon>
        <taxon>Fungi</taxon>
        <taxon>Dikarya</taxon>
        <taxon>Ascomycota</taxon>
        <taxon>Pezizomycotina</taxon>
        <taxon>Sordariomycetes</taxon>
        <taxon>Sordariomycetidae</taxon>
        <taxon>Cephalothecales</taxon>
        <taxon>Cephalothecaceae</taxon>
        <taxon>Phialemonium</taxon>
    </lineage>
</organism>
<name>A0ABR3XJM3_9PEZI</name>
<keyword evidence="3" id="KW-0862">Zinc</keyword>
<dbReference type="PROSITE" id="PS51891">
    <property type="entry name" value="CENP_V_GFA"/>
    <property type="match status" value="1"/>
</dbReference>
<dbReference type="Gene3D" id="3.90.1590.10">
    <property type="entry name" value="glutathione-dependent formaldehyde- activating enzyme (gfa)"/>
    <property type="match status" value="1"/>
</dbReference>